<feature type="domain" description="Peptidoglycan binding-like" evidence="2">
    <location>
        <begin position="359"/>
        <end position="421"/>
    </location>
</feature>
<dbReference type="InterPro" id="IPR036365">
    <property type="entry name" value="PGBD-like_sf"/>
</dbReference>
<dbReference type="Pfam" id="PF01471">
    <property type="entry name" value="PG_binding_1"/>
    <property type="match status" value="2"/>
</dbReference>
<dbReference type="SUPFAM" id="SSF53955">
    <property type="entry name" value="Lysozyme-like"/>
    <property type="match status" value="1"/>
</dbReference>
<name>A0ABY3XJF4_9GAMM</name>
<keyword evidence="4" id="KW-1185">Reference proteome</keyword>
<dbReference type="RefSeq" id="WP_083512458.1">
    <property type="nucleotide sequence ID" value="NZ_CP011131.1"/>
</dbReference>
<organism evidence="3 4">
    <name type="scientific">Lysobacter gummosus</name>
    <dbReference type="NCBI Taxonomy" id="262324"/>
    <lineage>
        <taxon>Bacteria</taxon>
        <taxon>Pseudomonadati</taxon>
        <taxon>Pseudomonadota</taxon>
        <taxon>Gammaproteobacteria</taxon>
        <taxon>Lysobacterales</taxon>
        <taxon>Lysobacteraceae</taxon>
        <taxon>Lysobacter</taxon>
    </lineage>
</organism>
<reference evidence="3 4" key="1">
    <citation type="submission" date="2022-03" db="EMBL/GenBank/DDBJ databases">
        <title>Complete genome sequence of Lysobacter capsici VKM B-2533 and Lysobacter gummosus 10.1.1, promising sources of lytic agents.</title>
        <authorList>
            <person name="Tarlachkov S.V."/>
            <person name="Kudryakova I.V."/>
            <person name="Afoshin A.S."/>
            <person name="Leontyevskaya E.A."/>
            <person name="Leontyevskaya N.V."/>
        </authorList>
    </citation>
    <scope>NUCLEOTIDE SEQUENCE [LARGE SCALE GENOMIC DNA]</scope>
    <source>
        <strain evidence="3 4">10.1.1</strain>
    </source>
</reference>
<dbReference type="EMBL" id="CP093547">
    <property type="protein sequence ID" value="UNP31750.1"/>
    <property type="molecule type" value="Genomic_DNA"/>
</dbReference>
<dbReference type="Gene3D" id="1.10.101.10">
    <property type="entry name" value="PGBD-like superfamily/PGBD"/>
    <property type="match status" value="2"/>
</dbReference>
<sequence>MDVTLLDLMKKGESGARGYNAYNRGTYGKDTIGGREEIDFSELTVAEIQRRQSLPLGTPGNFSTERVFAIGKYQVIPDTLQAAVDHLGIQPDEKFTPQLQDKIFTGYLLVEKQKAVYGYVTGDERYSLYNARRQMAFEWASFPDPSKPGDVSYYGKPNAAHISNAEVVQVLTDMHREYAESIANGLSPQDAWIAATGVSAQESLEFKGVPYAVPEPRPLAAGAKGQAVEDLQKDLNNIGVTNNRGERLVTDGDYGQNTRDAIEAFQREHNLPMTGNADGPTLTAIHMHASAAQVASDLQKSTRPYQAPGHRDDWMQTNEQGLPNYLRAAVDAPGKHPGRDEARHGRGALEDGALKIGERGPEVARLQESLIHLGINGHVKQPIKADGVFGPDTQRAVQAFQLWHGADHVNGIADRQTLAAINTQAGLAIIQRTMDQAQGAPSRDFVANVNIGAPLDPGTAADSRDVGSPPTGVAAPAPGQRVPHAAEPGSIVPTAEPIAAPARPEPVVGSSQLSPSDQAMFAKIRGSVPAYVPDETVANAMLQAKRNGIPDADRIDKAAVVDGKLWVAGVTPGYQAGVSVNQPAPAMQDTLRETQVFNQQLAQEAIQRGPDDPSRGPKM</sequence>
<gene>
    <name evidence="3" type="ORF">MOV92_11090</name>
</gene>
<dbReference type="SUPFAM" id="SSF47090">
    <property type="entry name" value="PGBD-like"/>
    <property type="match status" value="2"/>
</dbReference>
<evidence type="ECO:0000313" key="3">
    <source>
        <dbReference type="EMBL" id="UNP31750.1"/>
    </source>
</evidence>
<evidence type="ECO:0000256" key="1">
    <source>
        <dbReference type="SAM" id="MobiDB-lite"/>
    </source>
</evidence>
<protein>
    <submittedName>
        <fullName evidence="3">Peptidoglycan-binding protein</fullName>
    </submittedName>
</protein>
<dbReference type="InterPro" id="IPR002477">
    <property type="entry name" value="Peptidoglycan-bd-like"/>
</dbReference>
<feature type="region of interest" description="Disordered" evidence="1">
    <location>
        <begin position="456"/>
        <end position="491"/>
    </location>
</feature>
<feature type="domain" description="Peptidoglycan binding-like" evidence="2">
    <location>
        <begin position="225"/>
        <end position="285"/>
    </location>
</feature>
<dbReference type="InterPro" id="IPR036366">
    <property type="entry name" value="PGBDSf"/>
</dbReference>
<dbReference type="Proteomes" id="UP000829194">
    <property type="component" value="Chromosome"/>
</dbReference>
<accession>A0ABY3XJF4</accession>
<evidence type="ECO:0000313" key="4">
    <source>
        <dbReference type="Proteomes" id="UP000829194"/>
    </source>
</evidence>
<evidence type="ECO:0000259" key="2">
    <source>
        <dbReference type="Pfam" id="PF01471"/>
    </source>
</evidence>
<dbReference type="InterPro" id="IPR023346">
    <property type="entry name" value="Lysozyme-like_dom_sf"/>
</dbReference>
<proteinExistence type="predicted"/>
<dbReference type="Gene3D" id="1.10.530.10">
    <property type="match status" value="1"/>
</dbReference>